<feature type="region of interest" description="Disordered" evidence="5">
    <location>
        <begin position="68"/>
        <end position="109"/>
    </location>
</feature>
<evidence type="ECO:0000313" key="9">
    <source>
        <dbReference type="Proteomes" id="UP000297453"/>
    </source>
</evidence>
<dbReference type="Proteomes" id="UP000297453">
    <property type="component" value="Unassembled WGS sequence"/>
</dbReference>
<feature type="domain" description="TonB C-terminal" evidence="7">
    <location>
        <begin position="139"/>
        <end position="215"/>
    </location>
</feature>
<name>A0A4R9FYK0_9LEPT</name>
<reference evidence="8" key="1">
    <citation type="journal article" date="2019" name="PLoS Negl. Trop. Dis.">
        <title>Revisiting the worldwide diversity of Leptospira species in the environment.</title>
        <authorList>
            <person name="Vincent A.T."/>
            <person name="Schiettekatte O."/>
            <person name="Bourhy P."/>
            <person name="Veyrier F.J."/>
            <person name="Picardeau M."/>
        </authorList>
    </citation>
    <scope>NUCLEOTIDE SEQUENCE [LARGE SCALE GENOMIC DNA]</scope>
    <source>
        <strain evidence="8">SSS9</strain>
    </source>
</reference>
<dbReference type="OrthoDB" id="337644at2"/>
<dbReference type="InterPro" id="IPR037682">
    <property type="entry name" value="TonB_C"/>
</dbReference>
<feature type="compositionally biased region" description="Basic and acidic residues" evidence="5">
    <location>
        <begin position="80"/>
        <end position="94"/>
    </location>
</feature>
<evidence type="ECO:0000259" key="7">
    <source>
        <dbReference type="Pfam" id="PF03544"/>
    </source>
</evidence>
<dbReference type="Pfam" id="PF03544">
    <property type="entry name" value="TonB_C"/>
    <property type="match status" value="1"/>
</dbReference>
<feature type="transmembrane region" description="Helical" evidence="6">
    <location>
        <begin position="21"/>
        <end position="43"/>
    </location>
</feature>
<dbReference type="EMBL" id="RQEP01000012">
    <property type="protein sequence ID" value="TGK03941.1"/>
    <property type="molecule type" value="Genomic_DNA"/>
</dbReference>
<dbReference type="GO" id="GO:0055085">
    <property type="term" value="P:transmembrane transport"/>
    <property type="evidence" value="ECO:0007669"/>
    <property type="project" value="InterPro"/>
</dbReference>
<keyword evidence="3 6" id="KW-1133">Transmembrane helix</keyword>
<dbReference type="InterPro" id="IPR006260">
    <property type="entry name" value="TonB/TolA_C"/>
</dbReference>
<keyword evidence="4 6" id="KW-0472">Membrane</keyword>
<evidence type="ECO:0000256" key="4">
    <source>
        <dbReference type="ARBA" id="ARBA00023136"/>
    </source>
</evidence>
<evidence type="ECO:0000256" key="1">
    <source>
        <dbReference type="ARBA" id="ARBA00004167"/>
    </source>
</evidence>
<evidence type="ECO:0000313" key="8">
    <source>
        <dbReference type="EMBL" id="TGK03941.1"/>
    </source>
</evidence>
<sequence>MNQGLEKIKTATIQRVKELTLWERCLYGSIAAHILSFGIYYIVTHTDVSIVDSEQLEMNVEVDIEDIPPELLGGENSPTHVEKEEWVEGSKKDGEDPDEAEIDPNKLSGDGTDKDGFLYAFLGDKPPAAIIDFDLNDFFPENAKAQGISYADITLEVQVDERGNLVQAKVVRSTIKGYGFEDAAVKVVRIARWSPGYAKGRPTRMNHRVPVHFELRDN</sequence>
<keyword evidence="9" id="KW-1185">Reference proteome</keyword>
<comment type="subcellular location">
    <subcellularLocation>
        <location evidence="1">Membrane</location>
        <topology evidence="1">Single-pass membrane protein</topology>
    </subcellularLocation>
</comment>
<dbReference type="AlphaFoldDB" id="A0A4R9FYK0"/>
<evidence type="ECO:0000256" key="3">
    <source>
        <dbReference type="ARBA" id="ARBA00022989"/>
    </source>
</evidence>
<organism evidence="8 9">
    <name type="scientific">Leptospira semungkisensis</name>
    <dbReference type="NCBI Taxonomy" id="2484985"/>
    <lineage>
        <taxon>Bacteria</taxon>
        <taxon>Pseudomonadati</taxon>
        <taxon>Spirochaetota</taxon>
        <taxon>Spirochaetia</taxon>
        <taxon>Leptospirales</taxon>
        <taxon>Leptospiraceae</taxon>
        <taxon>Leptospira</taxon>
    </lineage>
</organism>
<accession>A0A4R9FYK0</accession>
<dbReference type="SUPFAM" id="SSF74653">
    <property type="entry name" value="TolA/TonB C-terminal domain"/>
    <property type="match status" value="1"/>
</dbReference>
<evidence type="ECO:0000256" key="5">
    <source>
        <dbReference type="SAM" id="MobiDB-lite"/>
    </source>
</evidence>
<evidence type="ECO:0000256" key="6">
    <source>
        <dbReference type="SAM" id="Phobius"/>
    </source>
</evidence>
<keyword evidence="2 6" id="KW-0812">Transmembrane</keyword>
<dbReference type="NCBIfam" id="TIGR01352">
    <property type="entry name" value="tonB_Cterm"/>
    <property type="match status" value="1"/>
</dbReference>
<dbReference type="Gene3D" id="3.30.1150.10">
    <property type="match status" value="1"/>
</dbReference>
<protein>
    <submittedName>
        <fullName evidence="8">Energy transducer TonB</fullName>
    </submittedName>
</protein>
<dbReference type="RefSeq" id="WP_135587665.1">
    <property type="nucleotide sequence ID" value="NZ_RQEP01000012.1"/>
</dbReference>
<evidence type="ECO:0000256" key="2">
    <source>
        <dbReference type="ARBA" id="ARBA00022692"/>
    </source>
</evidence>
<proteinExistence type="predicted"/>
<comment type="caution">
    <text evidence="8">The sequence shown here is derived from an EMBL/GenBank/DDBJ whole genome shotgun (WGS) entry which is preliminary data.</text>
</comment>
<dbReference type="GO" id="GO:0016020">
    <property type="term" value="C:membrane"/>
    <property type="evidence" value="ECO:0007669"/>
    <property type="project" value="UniProtKB-SubCell"/>
</dbReference>
<gene>
    <name evidence="8" type="ORF">EHO59_10465</name>
</gene>